<organism evidence="2">
    <name type="scientific">marine metagenome</name>
    <dbReference type="NCBI Taxonomy" id="408172"/>
    <lineage>
        <taxon>unclassified sequences</taxon>
        <taxon>metagenomes</taxon>
        <taxon>ecological metagenomes</taxon>
    </lineage>
</organism>
<evidence type="ECO:0000313" key="2">
    <source>
        <dbReference type="EMBL" id="SVA84554.1"/>
    </source>
</evidence>
<dbReference type="Pfam" id="PF16884">
    <property type="entry name" value="ADH_N_2"/>
    <property type="match status" value="1"/>
</dbReference>
<accession>A0A381Z5X2</accession>
<proteinExistence type="predicted"/>
<reference evidence="2" key="1">
    <citation type="submission" date="2018-05" db="EMBL/GenBank/DDBJ databases">
        <authorList>
            <person name="Lanie J.A."/>
            <person name="Ng W.-L."/>
            <person name="Kazmierczak K.M."/>
            <person name="Andrzejewski T.M."/>
            <person name="Davidsen T.M."/>
            <person name="Wayne K.J."/>
            <person name="Tettelin H."/>
            <person name="Glass J.I."/>
            <person name="Rusch D."/>
            <person name="Podicherti R."/>
            <person name="Tsui H.-C.T."/>
            <person name="Winkler M.E."/>
        </authorList>
    </citation>
    <scope>NUCLEOTIDE SEQUENCE</scope>
</reference>
<dbReference type="SUPFAM" id="SSF50129">
    <property type="entry name" value="GroES-like"/>
    <property type="match status" value="1"/>
</dbReference>
<dbReference type="Gene3D" id="3.90.180.10">
    <property type="entry name" value="Medium-chain alcohol dehydrogenases, catalytic domain"/>
    <property type="match status" value="1"/>
</dbReference>
<feature type="domain" description="Oxidoreductase N-terminal" evidence="1">
    <location>
        <begin position="1"/>
        <end position="58"/>
    </location>
</feature>
<dbReference type="AlphaFoldDB" id="A0A381Z5X2"/>
<dbReference type="InterPro" id="IPR041694">
    <property type="entry name" value="ADH_N_2"/>
</dbReference>
<feature type="non-terminal residue" evidence="2">
    <location>
        <position position="59"/>
    </location>
</feature>
<name>A0A381Z5X2_9ZZZZ</name>
<sequence length="59" mass="6793">MPELDCWKWEEVEIPDLDEGKILIKSLYLSIDPYMRGRMNDAKSYADPVKIGDVMTGES</sequence>
<evidence type="ECO:0000259" key="1">
    <source>
        <dbReference type="Pfam" id="PF16884"/>
    </source>
</evidence>
<protein>
    <recommendedName>
        <fullName evidence="1">Oxidoreductase N-terminal domain-containing protein</fullName>
    </recommendedName>
</protein>
<dbReference type="EMBL" id="UINC01020042">
    <property type="protein sequence ID" value="SVA84554.1"/>
    <property type="molecule type" value="Genomic_DNA"/>
</dbReference>
<dbReference type="InterPro" id="IPR011032">
    <property type="entry name" value="GroES-like_sf"/>
</dbReference>
<gene>
    <name evidence="2" type="ORF">METZ01_LOCUS137408</name>
</gene>